<name>A0A8X6GR50_TRICU</name>
<protein>
    <submittedName>
        <fullName evidence="1">Uncharacterized protein</fullName>
    </submittedName>
</protein>
<proteinExistence type="predicted"/>
<dbReference type="Proteomes" id="UP000887116">
    <property type="component" value="Unassembled WGS sequence"/>
</dbReference>
<evidence type="ECO:0000313" key="1">
    <source>
        <dbReference type="EMBL" id="GFR07160.1"/>
    </source>
</evidence>
<dbReference type="OrthoDB" id="6434329at2759"/>
<organism evidence="1 2">
    <name type="scientific">Trichonephila clavata</name>
    <name type="common">Joro spider</name>
    <name type="synonym">Nephila clavata</name>
    <dbReference type="NCBI Taxonomy" id="2740835"/>
    <lineage>
        <taxon>Eukaryota</taxon>
        <taxon>Metazoa</taxon>
        <taxon>Ecdysozoa</taxon>
        <taxon>Arthropoda</taxon>
        <taxon>Chelicerata</taxon>
        <taxon>Arachnida</taxon>
        <taxon>Araneae</taxon>
        <taxon>Araneomorphae</taxon>
        <taxon>Entelegynae</taxon>
        <taxon>Araneoidea</taxon>
        <taxon>Nephilidae</taxon>
        <taxon>Trichonephila</taxon>
    </lineage>
</organism>
<sequence length="94" mass="10634">MEMGTMSIFIKVWELGEVRGVLRMRPWERARDLYLDEDRVKQKECEPVSTDECATERKIVIVHRERGAVKSWGIICSSAAPCVCPAMATSSFVG</sequence>
<keyword evidence="2" id="KW-1185">Reference proteome</keyword>
<comment type="caution">
    <text evidence="1">The sequence shown here is derived from an EMBL/GenBank/DDBJ whole genome shotgun (WGS) entry which is preliminary data.</text>
</comment>
<evidence type="ECO:0000313" key="2">
    <source>
        <dbReference type="Proteomes" id="UP000887116"/>
    </source>
</evidence>
<accession>A0A8X6GR50</accession>
<reference evidence="1" key="1">
    <citation type="submission" date="2020-07" db="EMBL/GenBank/DDBJ databases">
        <title>Multicomponent nature underlies the extraordinary mechanical properties of spider dragline silk.</title>
        <authorList>
            <person name="Kono N."/>
            <person name="Nakamura H."/>
            <person name="Mori M."/>
            <person name="Yoshida Y."/>
            <person name="Ohtoshi R."/>
            <person name="Malay A.D."/>
            <person name="Moran D.A.P."/>
            <person name="Tomita M."/>
            <person name="Numata K."/>
            <person name="Arakawa K."/>
        </authorList>
    </citation>
    <scope>NUCLEOTIDE SEQUENCE</scope>
</reference>
<dbReference type="EMBL" id="BMAO01035969">
    <property type="protein sequence ID" value="GFR07160.1"/>
    <property type="molecule type" value="Genomic_DNA"/>
</dbReference>
<dbReference type="AlphaFoldDB" id="A0A8X6GR50"/>
<gene>
    <name evidence="1" type="ORF">TNCT_407931</name>
</gene>